<evidence type="ECO:0000313" key="2">
    <source>
        <dbReference type="EMBL" id="GAP27193.1"/>
    </source>
</evidence>
<feature type="region of interest" description="Disordered" evidence="1">
    <location>
        <begin position="52"/>
        <end position="79"/>
    </location>
</feature>
<evidence type="ECO:0000313" key="3">
    <source>
        <dbReference type="Proteomes" id="UP000037179"/>
    </source>
</evidence>
<protein>
    <submittedName>
        <fullName evidence="2">Uncharacterized protein</fullName>
    </submittedName>
</protein>
<sequence length="105" mass="11372">MRLMGGGLIAVWGGAGLIRKRWRRIRTATGRTGVPVRVGDGGIVVGRIPARRGSAATGMTPRSPRLPGAVGGDVGARVRDRSRPERRVCRAVEPRRRRRMFACAC</sequence>
<reference evidence="3" key="1">
    <citation type="submission" date="2015-07" db="EMBL/GenBank/DDBJ databases">
        <title>Nocardia seriolae U-1 whole genome shotgun sequence.</title>
        <authorList>
            <person name="Imajoh M."/>
            <person name="Fukumoto Y."/>
            <person name="Sukeda M."/>
            <person name="Yamane J."/>
            <person name="Yamasaki K."/>
            <person name="Shimizu M."/>
            <person name="Ohnishi K."/>
            <person name="Oshima S."/>
        </authorList>
    </citation>
    <scope>NUCLEOTIDE SEQUENCE [LARGE SCALE GENOMIC DNA]</scope>
    <source>
        <strain evidence="3">U-1</strain>
    </source>
</reference>
<keyword evidence="3" id="KW-1185">Reference proteome</keyword>
<dbReference type="Proteomes" id="UP000037179">
    <property type="component" value="Unassembled WGS sequence"/>
</dbReference>
<name>A0ABC9YPC5_9NOCA</name>
<gene>
    <name evidence="2" type="ORF">NSK11_contig00015-0034</name>
</gene>
<accession>A0ABC9YPC5</accession>
<organism evidence="2 3">
    <name type="scientific">Nocardia seriolae</name>
    <dbReference type="NCBI Taxonomy" id="37332"/>
    <lineage>
        <taxon>Bacteria</taxon>
        <taxon>Bacillati</taxon>
        <taxon>Actinomycetota</taxon>
        <taxon>Actinomycetes</taxon>
        <taxon>Mycobacteriales</taxon>
        <taxon>Nocardiaceae</taxon>
        <taxon>Nocardia</taxon>
    </lineage>
</organism>
<reference evidence="2 3" key="2">
    <citation type="journal article" date="2016" name="Genome Announc.">
        <title>Draft Genome Sequence of Erythromycin- and Oxytetracycline-Sensitive Nocardia seriolae Strain U-1 (NBRC 110359).</title>
        <authorList>
            <person name="Imajoh M."/>
            <person name="Sukeda M."/>
            <person name="Shimizu M."/>
            <person name="Yamane J."/>
            <person name="Ohnishi K."/>
            <person name="Oshima S."/>
        </authorList>
    </citation>
    <scope>NUCLEOTIDE SEQUENCE [LARGE SCALE GENOMIC DNA]</scope>
    <source>
        <strain evidence="2 3">U-1</strain>
    </source>
</reference>
<evidence type="ECO:0000256" key="1">
    <source>
        <dbReference type="SAM" id="MobiDB-lite"/>
    </source>
</evidence>
<dbReference type="EMBL" id="BBYQ01000015">
    <property type="protein sequence ID" value="GAP27193.1"/>
    <property type="molecule type" value="Genomic_DNA"/>
</dbReference>
<dbReference type="AlphaFoldDB" id="A0ABC9YPC5"/>
<proteinExistence type="predicted"/>
<comment type="caution">
    <text evidence="2">The sequence shown here is derived from an EMBL/GenBank/DDBJ whole genome shotgun (WGS) entry which is preliminary data.</text>
</comment>